<keyword evidence="1" id="KW-0812">Transmembrane</keyword>
<feature type="transmembrane region" description="Helical" evidence="1">
    <location>
        <begin position="7"/>
        <end position="22"/>
    </location>
</feature>
<accession>A0A974BHA3</accession>
<comment type="caution">
    <text evidence="2">The sequence shown here is derived from an EMBL/GenBank/DDBJ whole genome shotgun (WGS) entry which is preliminary data.</text>
</comment>
<gene>
    <name evidence="2" type="ORF">HZF24_03020</name>
</gene>
<keyword evidence="3" id="KW-1185">Reference proteome</keyword>
<dbReference type="EMBL" id="JACBNQ010000002">
    <property type="protein sequence ID" value="NYB73107.1"/>
    <property type="molecule type" value="Genomic_DNA"/>
</dbReference>
<feature type="transmembrane region" description="Helical" evidence="1">
    <location>
        <begin position="28"/>
        <end position="48"/>
    </location>
</feature>
<dbReference type="RefSeq" id="WP_179236803.1">
    <property type="nucleotide sequence ID" value="NZ_JACBNQ010000002.1"/>
</dbReference>
<sequence>MLLLSGIMNLIAAICFIVYGLNDGMNIIWFGIALIFISVGAVAIGSHIRGKKS</sequence>
<evidence type="ECO:0000313" key="3">
    <source>
        <dbReference type="Proteomes" id="UP000611629"/>
    </source>
</evidence>
<protein>
    <submittedName>
        <fullName evidence="2">Uncharacterized protein</fullName>
    </submittedName>
</protein>
<keyword evidence="1" id="KW-0472">Membrane</keyword>
<evidence type="ECO:0000313" key="2">
    <source>
        <dbReference type="EMBL" id="NYB73107.1"/>
    </source>
</evidence>
<dbReference type="AlphaFoldDB" id="A0A974BHA3"/>
<keyword evidence="1" id="KW-1133">Transmembrane helix</keyword>
<organism evidence="2 3">
    <name type="scientific">Sedimentibacter hydroxybenzoicus DSM 7310</name>
    <dbReference type="NCBI Taxonomy" id="1123245"/>
    <lineage>
        <taxon>Bacteria</taxon>
        <taxon>Bacillati</taxon>
        <taxon>Bacillota</taxon>
        <taxon>Tissierellia</taxon>
        <taxon>Sedimentibacter</taxon>
    </lineage>
</organism>
<name>A0A974BHA3_SEDHY</name>
<proteinExistence type="predicted"/>
<evidence type="ECO:0000256" key="1">
    <source>
        <dbReference type="SAM" id="Phobius"/>
    </source>
</evidence>
<dbReference type="Proteomes" id="UP000611629">
    <property type="component" value="Unassembled WGS sequence"/>
</dbReference>
<reference evidence="2" key="1">
    <citation type="submission" date="2020-07" db="EMBL/GenBank/DDBJ databases">
        <title>Genomic analysis of a strain of Sedimentibacter Hydroxybenzoicus DSM7310.</title>
        <authorList>
            <person name="Ma S."/>
        </authorList>
    </citation>
    <scope>NUCLEOTIDE SEQUENCE</scope>
    <source>
        <strain evidence="2">DSM 7310</strain>
    </source>
</reference>